<proteinExistence type="predicted"/>
<dbReference type="EMBL" id="JH600070">
    <property type="protein sequence ID" value="EIJ41098.1"/>
    <property type="molecule type" value="Genomic_DNA"/>
</dbReference>
<dbReference type="InterPro" id="IPR011990">
    <property type="entry name" value="TPR-like_helical_dom_sf"/>
</dbReference>
<reference evidence="1 2" key="1">
    <citation type="submission" date="2011-11" db="EMBL/GenBank/DDBJ databases">
        <title>Improved High-Quality Draft sequence of Beggiatoa alba B18lD.</title>
        <authorList>
            <consortium name="US DOE Joint Genome Institute"/>
            <person name="Lucas S."/>
            <person name="Han J."/>
            <person name="Lapidus A."/>
            <person name="Cheng J.-F."/>
            <person name="Goodwin L."/>
            <person name="Pitluck S."/>
            <person name="Peters L."/>
            <person name="Mikhailova N."/>
            <person name="Held B."/>
            <person name="Detter J.C."/>
            <person name="Han C."/>
            <person name="Tapia R."/>
            <person name="Land M."/>
            <person name="Hauser L."/>
            <person name="Kyrpides N."/>
            <person name="Ivanova N."/>
            <person name="Pagani I."/>
            <person name="Samuel K."/>
            <person name="Teske A."/>
            <person name="Mueller J."/>
            <person name="Woyke T."/>
        </authorList>
    </citation>
    <scope>NUCLEOTIDE SEQUENCE [LARGE SCALE GENOMIC DNA]</scope>
    <source>
        <strain evidence="1 2">B18LD</strain>
    </source>
</reference>
<evidence type="ECO:0000313" key="2">
    <source>
        <dbReference type="Proteomes" id="UP000005744"/>
    </source>
</evidence>
<dbReference type="AlphaFoldDB" id="I3CBV5"/>
<accession>I3CBV5</accession>
<dbReference type="HOGENOM" id="CLU_114962_1_0_6"/>
<sequence>MSISYLFPDDTVLFGQNIPPEIDLLLQQAVKAYDNTEESERLLWQAQQMKPEQLEVYIALYKFYFYKYRLDEARRVAELSLAMCAKVGGFDADWTHLTIDSANWSNPEGAERVYLYTLKALSFIRLRQLRFADADQVLTKLQELDPLDQVGSSVLRDVASSFEEEVND</sequence>
<gene>
    <name evidence="1" type="ORF">BegalDRAFT_0175</name>
</gene>
<dbReference type="STRING" id="395493.BegalDRAFT_0175"/>
<dbReference type="RefSeq" id="WP_002682707.1">
    <property type="nucleotide sequence ID" value="NZ_JH600070.1"/>
</dbReference>
<protein>
    <recommendedName>
        <fullName evidence="3">Tetratricopeptide repeat protein</fullName>
    </recommendedName>
</protein>
<evidence type="ECO:0000313" key="1">
    <source>
        <dbReference type="EMBL" id="EIJ41098.1"/>
    </source>
</evidence>
<dbReference type="Gene3D" id="1.25.40.10">
    <property type="entry name" value="Tetratricopeptide repeat domain"/>
    <property type="match status" value="1"/>
</dbReference>
<keyword evidence="2" id="KW-1185">Reference proteome</keyword>
<dbReference type="OrthoDB" id="7359089at2"/>
<dbReference type="eggNOG" id="COG0457">
    <property type="taxonomic scope" value="Bacteria"/>
</dbReference>
<evidence type="ECO:0008006" key="3">
    <source>
        <dbReference type="Google" id="ProtNLM"/>
    </source>
</evidence>
<organism evidence="1 2">
    <name type="scientific">Beggiatoa alba B18LD</name>
    <dbReference type="NCBI Taxonomy" id="395493"/>
    <lineage>
        <taxon>Bacteria</taxon>
        <taxon>Pseudomonadati</taxon>
        <taxon>Pseudomonadota</taxon>
        <taxon>Gammaproteobacteria</taxon>
        <taxon>Thiotrichales</taxon>
        <taxon>Thiotrichaceae</taxon>
        <taxon>Beggiatoa</taxon>
    </lineage>
</organism>
<dbReference type="Proteomes" id="UP000005744">
    <property type="component" value="Unassembled WGS sequence"/>
</dbReference>
<name>I3CBV5_9GAMM</name>